<protein>
    <submittedName>
        <fullName evidence="1">Uncharacterized protein</fullName>
    </submittedName>
</protein>
<dbReference type="Proteomes" id="UP000001734">
    <property type="component" value="Chromosome"/>
</dbReference>
<reference evidence="1 2" key="1">
    <citation type="journal article" date="2008" name="PLoS Genet.">
        <title>Complete genome sequence of the N2-fixing broad host range endophyte Klebsiella pneumoniae 342 and virulence predictions verified in mice.</title>
        <authorList>
            <person name="Fouts D.E."/>
            <person name="Tyler H.L."/>
            <person name="DeBoy R.T."/>
            <person name="Daugherty S."/>
            <person name="Ren Q."/>
            <person name="Badger J.H."/>
            <person name="Durkin A.S."/>
            <person name="Huot H."/>
            <person name="Shrivastava S."/>
            <person name="Kothari S."/>
            <person name="Dodson R.J."/>
            <person name="Mohamoud Y."/>
            <person name="Khouri H."/>
            <person name="Roesch L.F."/>
            <person name="Krogfelt K.A."/>
            <person name="Struve C."/>
            <person name="Triplett E.W."/>
            <person name="Methe B.A."/>
        </authorList>
    </citation>
    <scope>NUCLEOTIDE SEQUENCE [LARGE SCALE GENOMIC DNA]</scope>
    <source>
        <strain evidence="1 2">342</strain>
    </source>
</reference>
<dbReference type="EMBL" id="CP000964">
    <property type="protein sequence ID" value="ACI08257.1"/>
    <property type="molecule type" value="Genomic_DNA"/>
</dbReference>
<evidence type="ECO:0000313" key="1">
    <source>
        <dbReference type="EMBL" id="ACI08257.1"/>
    </source>
</evidence>
<gene>
    <name evidence="1" type="ordered locus">KPK_2735</name>
</gene>
<accession>B5XQU1</accession>
<sequence length="45" mass="5120">MNNASGAACGAAFQHYIICYQAQQRSFHESRYMMFPSVYLQVIVS</sequence>
<dbReference type="BioCyc" id="KPNE507522:GI0B-2726-MONOMER"/>
<dbReference type="AlphaFoldDB" id="B5XQU1"/>
<dbReference type="HOGENOM" id="CLU_3200991_0_0_6"/>
<name>B5XQU1_KLEV3</name>
<proteinExistence type="predicted"/>
<organism evidence="1 2">
    <name type="scientific">Klebsiella variicola (strain 342)</name>
    <name type="common">Klebsiella pneumoniae</name>
    <dbReference type="NCBI Taxonomy" id="507522"/>
    <lineage>
        <taxon>Bacteria</taxon>
        <taxon>Pseudomonadati</taxon>
        <taxon>Pseudomonadota</taxon>
        <taxon>Gammaproteobacteria</taxon>
        <taxon>Enterobacterales</taxon>
        <taxon>Enterobacteriaceae</taxon>
        <taxon>Klebsiella/Raoultella group</taxon>
        <taxon>Klebsiella</taxon>
        <taxon>Klebsiella pneumoniae complex</taxon>
    </lineage>
</organism>
<evidence type="ECO:0000313" key="2">
    <source>
        <dbReference type="Proteomes" id="UP000001734"/>
    </source>
</evidence>
<dbReference type="KEGG" id="kpe:KPK_2735"/>